<dbReference type="Proteomes" id="UP000290189">
    <property type="component" value="Unassembled WGS sequence"/>
</dbReference>
<name>A0A3P3YKL2_PLABS</name>
<keyword evidence="1" id="KW-0496">Mitochondrion</keyword>
<geneLocation type="mitochondrion" evidence="1"/>
<accession>A0A3P3YKL2</accession>
<protein>
    <submittedName>
        <fullName evidence="1">Uncharacterized protein</fullName>
    </submittedName>
</protein>
<sequence length="70" mass="7941">MPFWKQPLLTTKRPARSLQCKQWANKSTCNEGGRWSSVQVRNHPVRADSFVILLCGNIDIDSIRQLVACA</sequence>
<organism evidence="1 2">
    <name type="scientific">Plasmodiophora brassicae</name>
    <name type="common">Clubroot disease agent</name>
    <dbReference type="NCBI Taxonomy" id="37360"/>
    <lineage>
        <taxon>Eukaryota</taxon>
        <taxon>Sar</taxon>
        <taxon>Rhizaria</taxon>
        <taxon>Endomyxa</taxon>
        <taxon>Phytomyxea</taxon>
        <taxon>Plasmodiophorida</taxon>
        <taxon>Plasmodiophoridae</taxon>
        <taxon>Plasmodiophora</taxon>
    </lineage>
</organism>
<gene>
    <name evidence="1" type="ORF">PLBR_LOCUS7948</name>
</gene>
<reference evidence="1 2" key="1">
    <citation type="submission" date="2018-03" db="EMBL/GenBank/DDBJ databases">
        <authorList>
            <person name="Fogelqvist J."/>
        </authorList>
    </citation>
    <scope>NUCLEOTIDE SEQUENCE [LARGE SCALE GENOMIC DNA]</scope>
</reference>
<dbReference type="EMBL" id="OVEO01000015">
    <property type="protein sequence ID" value="SPR00733.1"/>
    <property type="molecule type" value="Genomic_DNA"/>
</dbReference>
<evidence type="ECO:0000313" key="2">
    <source>
        <dbReference type="Proteomes" id="UP000290189"/>
    </source>
</evidence>
<dbReference type="AlphaFoldDB" id="A0A3P3YKL2"/>
<proteinExistence type="predicted"/>
<evidence type="ECO:0000313" key="1">
    <source>
        <dbReference type="EMBL" id="SPR00733.1"/>
    </source>
</evidence>